<evidence type="ECO:0000313" key="7">
    <source>
        <dbReference type="EMBL" id="MDQ7878756.1"/>
    </source>
</evidence>
<dbReference type="RefSeq" id="WP_308868311.1">
    <property type="nucleotide sequence ID" value="NZ_JAVFWO010000003.1"/>
</dbReference>
<feature type="transmembrane region" description="Helical" evidence="6">
    <location>
        <begin position="192"/>
        <end position="219"/>
    </location>
</feature>
<comment type="caution">
    <text evidence="7">The sequence shown here is derived from an EMBL/GenBank/DDBJ whole genome shotgun (WGS) entry which is preliminary data.</text>
</comment>
<evidence type="ECO:0000313" key="8">
    <source>
        <dbReference type="Proteomes" id="UP001235133"/>
    </source>
</evidence>
<reference evidence="7 8" key="1">
    <citation type="submission" date="2023-08" db="EMBL/GenBank/DDBJ databases">
        <title>Microbacterium psychrotolerans sp. nov., a psychrotolerant bacterium isolated from soil in Heilongjiang Province, China.</title>
        <authorList>
            <person name="An P."/>
            <person name="Zhao D."/>
            <person name="Xiang H."/>
        </authorList>
    </citation>
    <scope>NUCLEOTIDE SEQUENCE [LARGE SCALE GENOMIC DNA]</scope>
    <source>
        <strain evidence="7 8">QXD-8</strain>
    </source>
</reference>
<dbReference type="InterPro" id="IPR022791">
    <property type="entry name" value="L-PG_synthase/AglD"/>
</dbReference>
<accession>A0ABU0Z4G8</accession>
<proteinExistence type="predicted"/>
<dbReference type="Proteomes" id="UP001235133">
    <property type="component" value="Unassembled WGS sequence"/>
</dbReference>
<feature type="transmembrane region" description="Helical" evidence="6">
    <location>
        <begin position="231"/>
        <end position="256"/>
    </location>
</feature>
<evidence type="ECO:0000256" key="6">
    <source>
        <dbReference type="SAM" id="Phobius"/>
    </source>
</evidence>
<feature type="transmembrane region" description="Helical" evidence="6">
    <location>
        <begin position="322"/>
        <end position="341"/>
    </location>
</feature>
<feature type="transmembrane region" description="Helical" evidence="6">
    <location>
        <begin position="268"/>
        <end position="289"/>
    </location>
</feature>
<evidence type="ECO:0000256" key="5">
    <source>
        <dbReference type="ARBA" id="ARBA00023136"/>
    </source>
</evidence>
<feature type="transmembrane region" description="Helical" evidence="6">
    <location>
        <begin position="298"/>
        <end position="316"/>
    </location>
</feature>
<dbReference type="EMBL" id="JAVFWO010000003">
    <property type="protein sequence ID" value="MDQ7878756.1"/>
    <property type="molecule type" value="Genomic_DNA"/>
</dbReference>
<keyword evidence="3 6" id="KW-0812">Transmembrane</keyword>
<feature type="transmembrane region" description="Helical" evidence="6">
    <location>
        <begin position="52"/>
        <end position="70"/>
    </location>
</feature>
<comment type="subcellular location">
    <subcellularLocation>
        <location evidence="1">Cell membrane</location>
        <topology evidence="1">Multi-pass membrane protein</topology>
    </subcellularLocation>
</comment>
<organism evidence="7 8">
    <name type="scientific">Microbacterium psychrotolerans</name>
    <dbReference type="NCBI Taxonomy" id="3068321"/>
    <lineage>
        <taxon>Bacteria</taxon>
        <taxon>Bacillati</taxon>
        <taxon>Actinomycetota</taxon>
        <taxon>Actinomycetes</taxon>
        <taxon>Micrococcales</taxon>
        <taxon>Microbacteriaceae</taxon>
        <taxon>Microbacterium</taxon>
    </lineage>
</organism>
<evidence type="ECO:0000256" key="3">
    <source>
        <dbReference type="ARBA" id="ARBA00022692"/>
    </source>
</evidence>
<keyword evidence="4 6" id="KW-1133">Transmembrane helix</keyword>
<name>A0ABU0Z4G8_9MICO</name>
<feature type="transmembrane region" description="Helical" evidence="6">
    <location>
        <begin position="82"/>
        <end position="110"/>
    </location>
</feature>
<feature type="transmembrane region" description="Helical" evidence="6">
    <location>
        <begin position="164"/>
        <end position="186"/>
    </location>
</feature>
<gene>
    <name evidence="7" type="ORF">Q9R08_12270</name>
</gene>
<evidence type="ECO:0000256" key="2">
    <source>
        <dbReference type="ARBA" id="ARBA00022475"/>
    </source>
</evidence>
<evidence type="ECO:0000256" key="4">
    <source>
        <dbReference type="ARBA" id="ARBA00022989"/>
    </source>
</evidence>
<keyword evidence="2" id="KW-1003">Cell membrane</keyword>
<sequence length="374" mass="40421">MGIMNLLIQVLVRTTQAYLRDRPASGVDRRWKRREADPISSKRSPRSWALTILRYALLVTVIGFAVYYLISQWDEVSQAVKVIAPASIVLSMVMVAAGLGFGTLSWIIILNGLGSRVPVLRGAQILLVGQLGKYVPGSVWSYVMQMELGRQYGVARPRVLITSLYAAGVGVVASLILGSFALPIIVQEHPELLWLYVLLPIGLVCLHPKVMTWLASLVLKIFRRPPLDHEVSFGVVAGALGAALASYLCYGVHLFLLVNSLVDPDFGTFILLTGAMAIGFTAGLVAFLLPSGLGAREAVLIAAMTLLLTVPEAVAMTVVSRMMITLADIAAAGAAAIAVMVMRRRLAAEGSVNVERAPYDEEWEREANVERGTP</sequence>
<keyword evidence="5 6" id="KW-0472">Membrane</keyword>
<protein>
    <submittedName>
        <fullName evidence="7">Lysylphosphatidylglycerol synthase domain-containing protein</fullName>
    </submittedName>
</protein>
<keyword evidence="8" id="KW-1185">Reference proteome</keyword>
<evidence type="ECO:0000256" key="1">
    <source>
        <dbReference type="ARBA" id="ARBA00004651"/>
    </source>
</evidence>
<dbReference type="Pfam" id="PF03706">
    <property type="entry name" value="LPG_synthase_TM"/>
    <property type="match status" value="1"/>
</dbReference>